<dbReference type="Pfam" id="PF09951">
    <property type="entry name" value="Imm33"/>
    <property type="match status" value="1"/>
</dbReference>
<gene>
    <name evidence="2" type="ORF">GRI48_01460</name>
</gene>
<dbReference type="Proteomes" id="UP000445582">
    <property type="component" value="Unassembled WGS sequence"/>
</dbReference>
<name>A0A844YF28_9SPHN</name>
<feature type="domain" description="Immunity protein Imm33" evidence="1">
    <location>
        <begin position="97"/>
        <end position="187"/>
    </location>
</feature>
<dbReference type="EMBL" id="WTYN01000001">
    <property type="protein sequence ID" value="MXO61668.1"/>
    <property type="molecule type" value="Genomic_DNA"/>
</dbReference>
<keyword evidence="3" id="KW-1185">Reference proteome</keyword>
<evidence type="ECO:0000313" key="3">
    <source>
        <dbReference type="Proteomes" id="UP000445582"/>
    </source>
</evidence>
<dbReference type="PANTHER" id="PTHR38743:SF2">
    <property type="entry name" value="DUF2185 DOMAIN-CONTAINING PROTEIN"/>
    <property type="match status" value="1"/>
</dbReference>
<accession>A0A844YF28</accession>
<proteinExistence type="predicted"/>
<organism evidence="2 3">
    <name type="scientific">Qipengyuania oceanensis</name>
    <dbReference type="NCBI Taxonomy" id="1463597"/>
    <lineage>
        <taxon>Bacteria</taxon>
        <taxon>Pseudomonadati</taxon>
        <taxon>Pseudomonadota</taxon>
        <taxon>Alphaproteobacteria</taxon>
        <taxon>Sphingomonadales</taxon>
        <taxon>Erythrobacteraceae</taxon>
        <taxon>Qipengyuania</taxon>
    </lineage>
</organism>
<evidence type="ECO:0000313" key="2">
    <source>
        <dbReference type="EMBL" id="MXO61668.1"/>
    </source>
</evidence>
<protein>
    <submittedName>
        <fullName evidence="2">DUF2185 domain-containing protein</fullName>
    </submittedName>
</protein>
<dbReference type="PANTHER" id="PTHR38743">
    <property type="entry name" value="SIMILAR TO GLYOXYLASE I FAMILY PROTEIN"/>
    <property type="match status" value="1"/>
</dbReference>
<dbReference type="InterPro" id="IPR018689">
    <property type="entry name" value="Imm33_dom"/>
</dbReference>
<evidence type="ECO:0000259" key="1">
    <source>
        <dbReference type="Pfam" id="PF09951"/>
    </source>
</evidence>
<reference evidence="2 3" key="1">
    <citation type="submission" date="2019-12" db="EMBL/GenBank/DDBJ databases">
        <title>Genomic-based taxomic classification of the family Erythrobacteraceae.</title>
        <authorList>
            <person name="Xu L."/>
        </authorList>
    </citation>
    <scope>NUCLEOTIDE SEQUENCE [LARGE SCALE GENOMIC DNA]</scope>
    <source>
        <strain evidence="2 3">MCCC 1A09965</strain>
    </source>
</reference>
<dbReference type="AlphaFoldDB" id="A0A844YF28"/>
<sequence length="191" mass="21589">MPFDVELAALRTGDGVQAIFRQTEGGTKYSAERLWVLIERIENDIVFGLLDNDPADMTLIEAGMPVAVPLTHVISTAFSEANPRPETPNRPNFWNRCMVDACVVEGRSHADYLYREEPDMRRDGDEYEDSGWRIRGTDAAIAEDQQRDDAPLYIAIGKVLNADDRWLHLIDSPVGSAFQWDAQTQDYVELD</sequence>
<comment type="caution">
    <text evidence="2">The sequence shown here is derived from an EMBL/GenBank/DDBJ whole genome shotgun (WGS) entry which is preliminary data.</text>
</comment>
<dbReference type="RefSeq" id="WP_160670363.1">
    <property type="nucleotide sequence ID" value="NZ_WTYN01000001.1"/>
</dbReference>
<dbReference type="OrthoDB" id="7187490at2"/>